<accession>A0AAV2S0J0</accession>
<comment type="caution">
    <text evidence="2">The sequence shown here is derived from an EMBL/GenBank/DDBJ whole genome shotgun (WGS) entry which is preliminary data.</text>
</comment>
<protein>
    <submittedName>
        <fullName evidence="2">Uncharacterized protein</fullName>
    </submittedName>
</protein>
<organism evidence="2 3">
    <name type="scientific">Meganyctiphanes norvegica</name>
    <name type="common">Northern krill</name>
    <name type="synonym">Thysanopoda norvegica</name>
    <dbReference type="NCBI Taxonomy" id="48144"/>
    <lineage>
        <taxon>Eukaryota</taxon>
        <taxon>Metazoa</taxon>
        <taxon>Ecdysozoa</taxon>
        <taxon>Arthropoda</taxon>
        <taxon>Crustacea</taxon>
        <taxon>Multicrustacea</taxon>
        <taxon>Malacostraca</taxon>
        <taxon>Eumalacostraca</taxon>
        <taxon>Eucarida</taxon>
        <taxon>Euphausiacea</taxon>
        <taxon>Euphausiidae</taxon>
        <taxon>Meganyctiphanes</taxon>
    </lineage>
</organism>
<feature type="compositionally biased region" description="Polar residues" evidence="1">
    <location>
        <begin position="76"/>
        <end position="96"/>
    </location>
</feature>
<dbReference type="AlphaFoldDB" id="A0AAV2S0J0"/>
<feature type="region of interest" description="Disordered" evidence="1">
    <location>
        <begin position="61"/>
        <end position="115"/>
    </location>
</feature>
<dbReference type="Proteomes" id="UP001497623">
    <property type="component" value="Unassembled WGS sequence"/>
</dbReference>
<feature type="non-terminal residue" evidence="2">
    <location>
        <position position="115"/>
    </location>
</feature>
<dbReference type="EMBL" id="CAXKWB010038348">
    <property type="protein sequence ID" value="CAL4151465.1"/>
    <property type="molecule type" value="Genomic_DNA"/>
</dbReference>
<reference evidence="2 3" key="1">
    <citation type="submission" date="2024-05" db="EMBL/GenBank/DDBJ databases">
        <authorList>
            <person name="Wallberg A."/>
        </authorList>
    </citation>
    <scope>NUCLEOTIDE SEQUENCE [LARGE SCALE GENOMIC DNA]</scope>
</reference>
<name>A0AAV2S0J0_MEGNR</name>
<evidence type="ECO:0000313" key="3">
    <source>
        <dbReference type="Proteomes" id="UP001497623"/>
    </source>
</evidence>
<proteinExistence type="predicted"/>
<keyword evidence="3" id="KW-1185">Reference proteome</keyword>
<sequence length="115" mass="12822">GFYLLKKAKLDDRETQLVLTGVDYKKEDVTIYEQMSSALVKFLGGQRKNLDSSVRQKDEDAFYMSGGYRGRGGRGNSFQSRGGNYNSNQSRGNSYNSHGRGSYYSSQGRGANYSS</sequence>
<evidence type="ECO:0000256" key="1">
    <source>
        <dbReference type="SAM" id="MobiDB-lite"/>
    </source>
</evidence>
<feature type="compositionally biased region" description="Low complexity" evidence="1">
    <location>
        <begin position="97"/>
        <end position="115"/>
    </location>
</feature>
<gene>
    <name evidence="2" type="ORF">MNOR_LOCUS30788</name>
</gene>
<feature type="non-terminal residue" evidence="2">
    <location>
        <position position="1"/>
    </location>
</feature>
<evidence type="ECO:0000313" key="2">
    <source>
        <dbReference type="EMBL" id="CAL4151465.1"/>
    </source>
</evidence>